<comment type="catalytic activity">
    <reaction evidence="8">
        <text>a 2,3-saturated acyl-CoA + NAD(+) = a (2E)-enoyl-CoA + NADH + H(+)</text>
        <dbReference type="Rhea" id="RHEA:18177"/>
        <dbReference type="ChEBI" id="CHEBI:15378"/>
        <dbReference type="ChEBI" id="CHEBI:57540"/>
        <dbReference type="ChEBI" id="CHEBI:57945"/>
        <dbReference type="ChEBI" id="CHEBI:58856"/>
        <dbReference type="ChEBI" id="CHEBI:65111"/>
        <dbReference type="EC" id="1.3.1.44"/>
    </reaction>
</comment>
<dbReference type="Pfam" id="PF07055">
    <property type="entry name" value="Eno-Rase_FAD_bd"/>
    <property type="match status" value="1"/>
</dbReference>
<feature type="binding site" evidence="11">
    <location>
        <begin position="139"/>
        <end position="140"/>
    </location>
    <ligand>
        <name>NAD(+)</name>
        <dbReference type="ChEBI" id="CHEBI:57540"/>
    </ligand>
</feature>
<comment type="caution">
    <text evidence="15">The sequence shown here is derived from an EMBL/GenBank/DDBJ whole genome shotgun (WGS) entry which is preliminary data.</text>
</comment>
<feature type="binding site" evidence="11">
    <location>
        <position position="244"/>
    </location>
    <ligand>
        <name>NAD(+)</name>
        <dbReference type="ChEBI" id="CHEBI:57540"/>
    </ligand>
</feature>
<dbReference type="EC" id="1.3.1.9" evidence="11"/>
<evidence type="ECO:0000256" key="5">
    <source>
        <dbReference type="ARBA" id="ARBA00023027"/>
    </source>
</evidence>
<reference evidence="17 18" key="1">
    <citation type="submission" date="2021-03" db="EMBL/GenBank/DDBJ databases">
        <title>Pseudidiomarina terrestris, a new bacterium isolated from saline soil.</title>
        <authorList>
            <person name="Galisteo C."/>
            <person name="De La Haba R."/>
            <person name="Sanchez-Porro C."/>
            <person name="Ventosa A."/>
        </authorList>
    </citation>
    <scope>NUCLEOTIDE SEQUENCE [LARGE SCALE GENOMIC DNA]</scope>
    <source>
        <strain evidence="15 18">1APP75-32.1</strain>
        <strain evidence="17">1APR75-15</strain>
        <strain evidence="16">1ASR75-15</strain>
    </source>
</reference>
<feature type="binding site" evidence="11">
    <location>
        <begin position="74"/>
        <end position="75"/>
    </location>
    <ligand>
        <name>NAD(+)</name>
        <dbReference type="ChEBI" id="CHEBI:57540"/>
    </ligand>
</feature>
<keyword evidence="17" id="KW-1185">Reference proteome</keyword>
<keyword evidence="5 11" id="KW-0520">NAD</keyword>
<evidence type="ECO:0000256" key="11">
    <source>
        <dbReference type="HAMAP-Rule" id="MF_01838"/>
    </source>
</evidence>
<dbReference type="InterPro" id="IPR024910">
    <property type="entry name" value="Enoyl-CoA_Rdtase_cat_dom"/>
</dbReference>
<evidence type="ECO:0000256" key="8">
    <source>
        <dbReference type="ARBA" id="ARBA00048302"/>
    </source>
</evidence>
<dbReference type="PANTHER" id="PTHR37480">
    <property type="entry name" value="ENOYL-[ACYL-CARRIER-PROTEIN] REDUCTASE [NADH]"/>
    <property type="match status" value="1"/>
</dbReference>
<evidence type="ECO:0000313" key="15">
    <source>
        <dbReference type="EMBL" id="MDN7124660.1"/>
    </source>
</evidence>
<evidence type="ECO:0000259" key="14">
    <source>
        <dbReference type="Pfam" id="PF12242"/>
    </source>
</evidence>
<keyword evidence="6 11" id="KW-0443">Lipid metabolism</keyword>
<dbReference type="Gene3D" id="3.40.50.720">
    <property type="entry name" value="NAD(P)-binding Rossmann-like Domain"/>
    <property type="match status" value="1"/>
</dbReference>
<dbReference type="HAMAP" id="MF_01838">
    <property type="entry name" value="FabV_reductase"/>
    <property type="match status" value="1"/>
</dbReference>
<keyword evidence="2 11" id="KW-0444">Lipid biosynthesis</keyword>
<comment type="pathway">
    <text evidence="11">Lipid metabolism; fatty acid biosynthesis.</text>
</comment>
<feature type="binding site" evidence="11">
    <location>
        <begin position="111"/>
        <end position="112"/>
    </location>
    <ligand>
        <name>NAD(+)</name>
        <dbReference type="ChEBI" id="CHEBI:57540"/>
    </ligand>
</feature>
<dbReference type="Proteomes" id="UP001169492">
    <property type="component" value="Unassembled WGS sequence"/>
</dbReference>
<evidence type="ECO:0000259" key="12">
    <source>
        <dbReference type="Pfam" id="PF07055"/>
    </source>
</evidence>
<evidence type="ECO:0000256" key="2">
    <source>
        <dbReference type="ARBA" id="ARBA00022516"/>
    </source>
</evidence>
<dbReference type="InterPro" id="IPR010758">
    <property type="entry name" value="Trans-2-enoyl-CoA_reductase"/>
</dbReference>
<dbReference type="GO" id="GO:0051287">
    <property type="term" value="F:NAD binding"/>
    <property type="evidence" value="ECO:0007669"/>
    <property type="project" value="UniProtKB-UniRule"/>
</dbReference>
<comment type="similarity">
    <text evidence="10 11">Belongs to the TER reductase family.</text>
</comment>
<evidence type="ECO:0000313" key="17">
    <source>
        <dbReference type="Proteomes" id="UP001169491"/>
    </source>
</evidence>
<feature type="site" description="Plays an important role in discriminating NADH against NADPH" evidence="11">
    <location>
        <position position="75"/>
    </location>
</feature>
<dbReference type="GO" id="GO:0006633">
    <property type="term" value="P:fatty acid biosynthetic process"/>
    <property type="evidence" value="ECO:0007669"/>
    <property type="project" value="UniProtKB-UniRule"/>
</dbReference>
<dbReference type="EMBL" id="JAGGJC010000001">
    <property type="protein sequence ID" value="MDN7129049.1"/>
    <property type="molecule type" value="Genomic_DNA"/>
</dbReference>
<evidence type="ECO:0000256" key="1">
    <source>
        <dbReference type="ARBA" id="ARBA00011245"/>
    </source>
</evidence>
<keyword evidence="3 11" id="KW-0276">Fatty acid metabolism</keyword>
<feature type="binding site" evidence="11">
    <location>
        <begin position="273"/>
        <end position="275"/>
    </location>
    <ligand>
        <name>NAD(+)</name>
        <dbReference type="ChEBI" id="CHEBI:57540"/>
    </ligand>
</feature>
<dbReference type="GO" id="GO:0050343">
    <property type="term" value="F:trans-2-enoyl-CoA reductase (NADH) activity"/>
    <property type="evidence" value="ECO:0007669"/>
    <property type="project" value="UniProtKB-EC"/>
</dbReference>
<organism evidence="15 18">
    <name type="scientific">Pseudidiomarina terrestris</name>
    <dbReference type="NCBI Taxonomy" id="2820060"/>
    <lineage>
        <taxon>Bacteria</taxon>
        <taxon>Pseudomonadati</taxon>
        <taxon>Pseudomonadota</taxon>
        <taxon>Gammaproteobacteria</taxon>
        <taxon>Alteromonadales</taxon>
        <taxon>Idiomarinaceae</taxon>
        <taxon>Pseudidiomarina</taxon>
    </lineage>
</organism>
<evidence type="ECO:0000256" key="3">
    <source>
        <dbReference type="ARBA" id="ARBA00022832"/>
    </source>
</evidence>
<keyword evidence="7 11" id="KW-0275">Fatty acid biosynthesis</keyword>
<dbReference type="InterPro" id="IPR050048">
    <property type="entry name" value="FabV-like_NADH_b"/>
</dbReference>
<dbReference type="NCBIfam" id="NF010177">
    <property type="entry name" value="PRK13656.1"/>
    <property type="match status" value="1"/>
</dbReference>
<evidence type="ECO:0000259" key="13">
    <source>
        <dbReference type="Pfam" id="PF12241"/>
    </source>
</evidence>
<evidence type="ECO:0000313" key="18">
    <source>
        <dbReference type="Proteomes" id="UP001169492"/>
    </source>
</evidence>
<evidence type="ECO:0000256" key="7">
    <source>
        <dbReference type="ARBA" id="ARBA00023160"/>
    </source>
</evidence>
<evidence type="ECO:0000256" key="10">
    <source>
        <dbReference type="ARBA" id="ARBA00060887"/>
    </source>
</evidence>
<evidence type="ECO:0000256" key="4">
    <source>
        <dbReference type="ARBA" id="ARBA00023002"/>
    </source>
</evidence>
<evidence type="ECO:0000256" key="9">
    <source>
        <dbReference type="ARBA" id="ARBA00048572"/>
    </source>
</evidence>
<feature type="domain" description="Enoyl reductase FAD binding" evidence="12">
    <location>
        <begin position="323"/>
        <end position="386"/>
    </location>
</feature>
<accession>A0AAW7R217</accession>
<feature type="domain" description="Trans-2-enoyl-CoA reductase catalytic" evidence="13">
    <location>
        <begin position="82"/>
        <end position="317"/>
    </location>
</feature>
<evidence type="ECO:0000256" key="6">
    <source>
        <dbReference type="ARBA" id="ARBA00023098"/>
    </source>
</evidence>
<comment type="function">
    <text evidence="11">Involved in the final reduction of the elongation cycle of fatty acid synthesis (FAS II). Catalyzes the reduction of a carbon-carbon double bond in an enoyl moiety that is covalently linked to an acyl carrier protein (ACP).</text>
</comment>
<sequence length="393" mass="43442">MVIKPKIRGFICTNAHPVGCAKHVQEQIDYVKRKGEIAGAPKRVLVIGSSTGYGLASRITAAFGAGAKTLGVCFEKEPTERKTATAGWYNTAAFHDAAHEEGLYADTINGDAFSDEVKAQAIEKIKANMGKVDLVIYSLASPKRKDPDTGEVYSSTLKPVGKAYTTKTYDTDKDEVKEITLEPATEEEIENTVKVMGGEDWERWLKFLADADVLADNAKTTAYTYIGKELTWPIYGHATIGKAKEDLDRAATAIRGEHRELNVEAYVSSLKALVTQASSAIPVMPLYISLIYRVMKDEGTHEGCIEQIYGLFSEGLYGDEPILDGAGRMRMDGKETNEETQAKVKELWDKVNQDNFHELADYEEYHSDFLKLFGFGMAGVDYDADVDPQVDWS</sequence>
<dbReference type="Pfam" id="PF12241">
    <property type="entry name" value="Enoyl_reductase"/>
    <property type="match status" value="1"/>
</dbReference>
<dbReference type="NCBIfam" id="NF043048">
    <property type="entry name" value="EnoyACPredFabV"/>
    <property type="match status" value="1"/>
</dbReference>
<dbReference type="InterPro" id="IPR024906">
    <property type="entry name" value="Eno_Rdtase_FAD-bd_dom"/>
</dbReference>
<dbReference type="GO" id="GO:0004318">
    <property type="term" value="F:enoyl-[acyl-carrier-protein] reductase (NADH) activity"/>
    <property type="evidence" value="ECO:0007669"/>
    <property type="project" value="UniProtKB-UniRule"/>
</dbReference>
<dbReference type="AlphaFoldDB" id="A0AAW7R217"/>
<evidence type="ECO:0000313" key="16">
    <source>
        <dbReference type="EMBL" id="MDN7129049.1"/>
    </source>
</evidence>
<gene>
    <name evidence="11" type="primary">fabV</name>
    <name evidence="15" type="ORF">J6I90_07190</name>
    <name evidence="16" type="ORF">J6I92_04115</name>
</gene>
<dbReference type="PANTHER" id="PTHR37480:SF1">
    <property type="entry name" value="ENOYL-[ACYL-CARRIER-PROTEIN] REDUCTASE [NADH]"/>
    <property type="match status" value="1"/>
</dbReference>
<dbReference type="Proteomes" id="UP001169491">
    <property type="component" value="Unassembled WGS sequence"/>
</dbReference>
<dbReference type="EMBL" id="JAGGJB010000003">
    <property type="protein sequence ID" value="MDN7124660.1"/>
    <property type="molecule type" value="Genomic_DNA"/>
</dbReference>
<comment type="catalytic activity">
    <reaction evidence="9 11">
        <text>a 2,3-saturated acyl-[ACP] + NAD(+) = a (2E)-enoyl-[ACP] + NADH + H(+)</text>
        <dbReference type="Rhea" id="RHEA:10240"/>
        <dbReference type="Rhea" id="RHEA-COMP:9925"/>
        <dbReference type="Rhea" id="RHEA-COMP:9926"/>
        <dbReference type="ChEBI" id="CHEBI:15378"/>
        <dbReference type="ChEBI" id="CHEBI:57540"/>
        <dbReference type="ChEBI" id="CHEBI:57945"/>
        <dbReference type="ChEBI" id="CHEBI:78784"/>
        <dbReference type="ChEBI" id="CHEBI:78785"/>
        <dbReference type="EC" id="1.3.1.9"/>
    </reaction>
</comment>
<dbReference type="RefSeq" id="WP_301719822.1">
    <property type="nucleotide sequence ID" value="NZ_JAGGJB010000003.1"/>
</dbReference>
<keyword evidence="4 11" id="KW-0560">Oxidoreductase</keyword>
<dbReference type="FunFam" id="3.40.50.720:FF:000221">
    <property type="entry name" value="Enoyl-[acyl-carrier-protein] reductase [NADH]"/>
    <property type="match status" value="1"/>
</dbReference>
<protein>
    <recommendedName>
        <fullName evidence="11">Enoyl-[acyl-carrier-protein] reductase [NADH]</fullName>
        <shortName evidence="11">ENR</shortName>
        <ecNumber evidence="11">1.3.1.9</ecNumber>
    </recommendedName>
</protein>
<comment type="subunit">
    <text evidence="1 11">Monomer.</text>
</comment>
<feature type="domain" description="Trans-2-enoyl-CoA reductase-like NAD(P)H binding" evidence="14">
    <location>
        <begin position="2"/>
        <end position="80"/>
    </location>
</feature>
<name>A0AAW7R217_9GAMM</name>
<feature type="active site" description="Proton donor" evidence="11">
    <location>
        <position position="235"/>
    </location>
</feature>
<feature type="binding site" evidence="11">
    <location>
        <begin position="48"/>
        <end position="53"/>
    </location>
    <ligand>
        <name>NAD(+)</name>
        <dbReference type="ChEBI" id="CHEBI:57540"/>
    </ligand>
</feature>
<dbReference type="Pfam" id="PF12242">
    <property type="entry name" value="Eno-Rase_NADH_b"/>
    <property type="match status" value="1"/>
</dbReference>
<proteinExistence type="inferred from homology"/>
<feature type="binding site" evidence="11">
    <location>
        <position position="225"/>
    </location>
    <ligand>
        <name>substrate</name>
    </ligand>
</feature>